<dbReference type="SFLD" id="SFLDG01065">
    <property type="entry name" value="anaerobic_coproporphyrinogen-I"/>
    <property type="match status" value="1"/>
</dbReference>
<feature type="domain" description="Radical SAM core" evidence="4">
    <location>
        <begin position="1"/>
        <end position="230"/>
    </location>
</feature>
<evidence type="ECO:0000259" key="4">
    <source>
        <dbReference type="PROSITE" id="PS51918"/>
    </source>
</evidence>
<organism evidence="5 6">
    <name type="scientific">Sporolactobacillus mangiferae</name>
    <dbReference type="NCBI Taxonomy" id="2940498"/>
    <lineage>
        <taxon>Bacteria</taxon>
        <taxon>Bacillati</taxon>
        <taxon>Bacillota</taxon>
        <taxon>Bacilli</taxon>
        <taxon>Bacillales</taxon>
        <taxon>Sporolactobacillaceae</taxon>
        <taxon>Sporolactobacillus</taxon>
    </lineage>
</organism>
<dbReference type="PROSITE" id="PS51918">
    <property type="entry name" value="RADICAL_SAM"/>
    <property type="match status" value="1"/>
</dbReference>
<comment type="similarity">
    <text evidence="1">Belongs to the anaerobic coproporphyrinogen-III oxidase family. HemW subfamily.</text>
</comment>
<keyword evidence="6" id="KW-1185">Reference proteome</keyword>
<keyword evidence="3" id="KW-0479">Metal-binding</keyword>
<proteinExistence type="inferred from homology"/>
<dbReference type="NCBIfam" id="TIGR00539">
    <property type="entry name" value="hemN_rel"/>
    <property type="match status" value="1"/>
</dbReference>
<dbReference type="InterPro" id="IPR006638">
    <property type="entry name" value="Elp3/MiaA/NifB-like_rSAM"/>
</dbReference>
<dbReference type="InterPro" id="IPR007197">
    <property type="entry name" value="rSAM"/>
</dbReference>
<dbReference type="SUPFAM" id="SSF102114">
    <property type="entry name" value="Radical SAM enzymes"/>
    <property type="match status" value="1"/>
</dbReference>
<dbReference type="SFLD" id="SFLDS00029">
    <property type="entry name" value="Radical_SAM"/>
    <property type="match status" value="1"/>
</dbReference>
<dbReference type="PANTHER" id="PTHR13932">
    <property type="entry name" value="COPROPORPHYRINIGEN III OXIDASE"/>
    <property type="match status" value="1"/>
</dbReference>
<dbReference type="InterPro" id="IPR023404">
    <property type="entry name" value="rSAM_horseshoe"/>
</dbReference>
<dbReference type="Pfam" id="PF06969">
    <property type="entry name" value="HemN_C"/>
    <property type="match status" value="1"/>
</dbReference>
<sequence length="378" mass="43706">MTEIQRGAYIHIPFCDHICYYCDFNKVFMKNQPVDEYLEALSKEMNHCAMDELPITIYIGGGTPTALNEKQFERLLSNVDRFLMNPAVKEYTVEANPESLNAAKLEMMKRYGVTRLSIGVQTFDDRLLREIGRAHQSNDAEQAVRLAQEYGFDNITVDLMFALPGQTEHVLHQSLERAIHLHTPHISIYSLQLEPKTIFYNRMQKGSLKLPSEDIEADMYGQIILELEKHGLHHYEISNFSKPGYEGIHNSMYWRNKEYYGIGAGAHGYWSGVRYANVGSVKKYIESMYVDGHARISEHKVSRSERIEEEMFLGLRLMEGVNKLDFKEKFGLSMDDVYRLQIRQLKKQGLVHEKDGWLKLTQKGIFLGNNVFEAFLIS</sequence>
<evidence type="ECO:0000313" key="6">
    <source>
        <dbReference type="Proteomes" id="UP001203004"/>
    </source>
</evidence>
<keyword evidence="3" id="KW-0411">Iron-sulfur</keyword>
<gene>
    <name evidence="5" type="primary">hemW</name>
    <name evidence="5" type="ORF">M3N64_00485</name>
</gene>
<dbReference type="InterPro" id="IPR010723">
    <property type="entry name" value="HemN_C"/>
</dbReference>
<comment type="caution">
    <text evidence="5">The sequence shown here is derived from an EMBL/GenBank/DDBJ whole genome shotgun (WGS) entry which is preliminary data.</text>
</comment>
<dbReference type="EMBL" id="JAMAST010000001">
    <property type="protein sequence ID" value="MCL1630429.1"/>
    <property type="molecule type" value="Genomic_DNA"/>
</dbReference>
<dbReference type="PANTHER" id="PTHR13932:SF5">
    <property type="entry name" value="RADICAL S-ADENOSYL METHIONINE DOMAIN-CONTAINING PROTEIN 1, MITOCHONDRIAL"/>
    <property type="match status" value="1"/>
</dbReference>
<dbReference type="Gene3D" id="3.80.30.20">
    <property type="entry name" value="tm_1862 like domain"/>
    <property type="match status" value="1"/>
</dbReference>
<keyword evidence="3" id="KW-0143">Chaperone</keyword>
<keyword evidence="3" id="KW-0963">Cytoplasm</keyword>
<dbReference type="Pfam" id="PF04055">
    <property type="entry name" value="Radical_SAM"/>
    <property type="match status" value="1"/>
</dbReference>
<dbReference type="InterPro" id="IPR004559">
    <property type="entry name" value="HemW-like"/>
</dbReference>
<reference evidence="5 6" key="1">
    <citation type="submission" date="2022-05" db="EMBL/GenBank/DDBJ databases">
        <title>Sporolactobacillus sp nov CPB3-1, isolated from tree bark (Mangifera indica L.).</title>
        <authorList>
            <person name="Phuengjayaem S."/>
            <person name="Tanasupawat S."/>
        </authorList>
    </citation>
    <scope>NUCLEOTIDE SEQUENCE [LARGE SCALE GENOMIC DNA]</scope>
    <source>
        <strain evidence="5 6">CPB3-1</strain>
    </source>
</reference>
<name>A0ABT0M6G4_9BACL</name>
<protein>
    <recommendedName>
        <fullName evidence="2 3">Heme chaperone HemW</fullName>
    </recommendedName>
</protein>
<accession>A0ABT0M6G4</accession>
<keyword evidence="3" id="KW-0349">Heme</keyword>
<keyword evidence="3" id="KW-0004">4Fe-4S</keyword>
<dbReference type="Proteomes" id="UP001203004">
    <property type="component" value="Unassembled WGS sequence"/>
</dbReference>
<dbReference type="SFLD" id="SFLDG01082">
    <property type="entry name" value="B12-binding_domain_containing"/>
    <property type="match status" value="1"/>
</dbReference>
<comment type="subcellular location">
    <subcellularLocation>
        <location evidence="3">Cytoplasm</location>
    </subcellularLocation>
</comment>
<dbReference type="InterPro" id="IPR058240">
    <property type="entry name" value="rSAM_sf"/>
</dbReference>
<keyword evidence="3" id="KW-0408">Iron</keyword>
<evidence type="ECO:0000256" key="3">
    <source>
        <dbReference type="RuleBase" id="RU364116"/>
    </source>
</evidence>
<dbReference type="CDD" id="cd01335">
    <property type="entry name" value="Radical_SAM"/>
    <property type="match status" value="1"/>
</dbReference>
<evidence type="ECO:0000256" key="2">
    <source>
        <dbReference type="ARBA" id="ARBA00017228"/>
    </source>
</evidence>
<evidence type="ECO:0000256" key="1">
    <source>
        <dbReference type="ARBA" id="ARBA00006100"/>
    </source>
</evidence>
<comment type="function">
    <text evidence="3">Probably acts as a heme chaperone, transferring heme to an unknown acceptor. Binds one molecule of heme per monomer, possibly covalently. Binds 1 [4Fe-4S] cluster. The cluster is coordinated with 3 cysteines and an exchangeable S-adenosyl-L-methionine.</text>
</comment>
<dbReference type="InterPro" id="IPR034505">
    <property type="entry name" value="Coproporphyrinogen-III_oxidase"/>
</dbReference>
<dbReference type="SMART" id="SM00729">
    <property type="entry name" value="Elp3"/>
    <property type="match status" value="1"/>
</dbReference>
<evidence type="ECO:0000313" key="5">
    <source>
        <dbReference type="EMBL" id="MCL1630429.1"/>
    </source>
</evidence>
<keyword evidence="3" id="KW-0949">S-adenosyl-L-methionine</keyword>
<dbReference type="SFLD" id="SFLDF00288">
    <property type="entry name" value="HemN-like__clustered_with_nucl"/>
    <property type="match status" value="1"/>
</dbReference>
<dbReference type="SFLD" id="SFLDF00562">
    <property type="entry name" value="HemN-like__clustered_with_heat"/>
    <property type="match status" value="1"/>
</dbReference>